<sequence>MSNMENLLMDSGSSSGESDGEVDVPTGLPAATVAGSAPKPAHAVASNATAPSIAEDQMKARLKNLYQTQNNRPAQTSASQPPPSSTTSSRPGVPMNPRPGMSHPTSVPPSSRPQSHAPSQQLKQAIPSSQPRMNISRQQQPRPQQPMQPVHSPLPSRPGQYSQSSHSSHTTHRNHSTHPSQSSQAHSISQPRPSHSDVRDPFAPTPLSKIQPREQQTLGRMPSSSSRPSSSIPGSYSGSQSGGRSSQMYSSGSGSRADPTLAAREQEVRRQKERFLIFTRVLIKYLEQKDPNMHRQAKVIIKDCAERNKKQEPGYQSVTASMKTRLKELVGESYWRRAEVYLKHYLDQQKNKAGAQGSSSSSSTHALTQQQLERKKLQQQEQRQRSAQMQAKQRATQAHHHQQQPQPQNLAMLQQEVSNRRSEIARVGGVGTPTTTNVVAAKGTVAQQKKPTVSKGKERTVTPTSRKPGTPVMGGPARNTEEPPQEYLELMQAVDHAVTFDSKAVGQLIKSNNADLQVNEEQKKLLYSEIKPKPSPHKKAGPRSGWDRTNVFSARAAWARVRLPERKRSAKVPVVGGGLLTLPTTSPYTKDNSMTWTNEEKAEQDIVLAILSEGCQQYLKSILQKAVHCARQRQNVDGVRLWHQQHKAAIQGKAPALSLRFGCDISRQVAQTAGSATLTCKRLEETLERQTDIRASARILRDETLKEATGMGDLSLRPQLPKGVEVADRSARRSYELYGGKHSSEPPLGRIPKKAKVEKIDLIHGSSIGENIGRHRAVTSSGSTYY</sequence>
<protein>
    <submittedName>
        <fullName evidence="2">Uncharacterized protein</fullName>
    </submittedName>
</protein>
<dbReference type="AlphaFoldDB" id="A0AAD2PUY3"/>
<feature type="compositionally biased region" description="Basic and acidic residues" evidence="1">
    <location>
        <begin position="372"/>
        <end position="384"/>
    </location>
</feature>
<accession>A0AAD2PUY3</accession>
<feature type="compositionally biased region" description="Low complexity" evidence="1">
    <location>
        <begin position="137"/>
        <end position="149"/>
    </location>
</feature>
<keyword evidence="3" id="KW-1185">Reference proteome</keyword>
<evidence type="ECO:0000313" key="2">
    <source>
        <dbReference type="EMBL" id="CAJ1953292.1"/>
    </source>
</evidence>
<feature type="compositionally biased region" description="Polar residues" evidence="1">
    <location>
        <begin position="112"/>
        <end position="136"/>
    </location>
</feature>
<organism evidence="2 3">
    <name type="scientific">Cylindrotheca closterium</name>
    <dbReference type="NCBI Taxonomy" id="2856"/>
    <lineage>
        <taxon>Eukaryota</taxon>
        <taxon>Sar</taxon>
        <taxon>Stramenopiles</taxon>
        <taxon>Ochrophyta</taxon>
        <taxon>Bacillariophyta</taxon>
        <taxon>Bacillariophyceae</taxon>
        <taxon>Bacillariophycidae</taxon>
        <taxon>Bacillariales</taxon>
        <taxon>Bacillariaceae</taxon>
        <taxon>Cylindrotheca</taxon>
    </lineage>
</organism>
<name>A0AAD2PUY3_9STRA</name>
<feature type="compositionally biased region" description="Polar residues" evidence="1">
    <location>
        <begin position="181"/>
        <end position="193"/>
    </location>
</feature>
<feature type="compositionally biased region" description="Low complexity" evidence="1">
    <location>
        <begin position="72"/>
        <end position="91"/>
    </location>
</feature>
<reference evidence="2" key="1">
    <citation type="submission" date="2023-08" db="EMBL/GenBank/DDBJ databases">
        <authorList>
            <person name="Audoor S."/>
            <person name="Bilcke G."/>
        </authorList>
    </citation>
    <scope>NUCLEOTIDE SEQUENCE</scope>
</reference>
<dbReference type="Proteomes" id="UP001295423">
    <property type="component" value="Unassembled WGS sequence"/>
</dbReference>
<evidence type="ECO:0000256" key="1">
    <source>
        <dbReference type="SAM" id="MobiDB-lite"/>
    </source>
</evidence>
<proteinExistence type="predicted"/>
<evidence type="ECO:0000313" key="3">
    <source>
        <dbReference type="Proteomes" id="UP001295423"/>
    </source>
</evidence>
<gene>
    <name evidence="2" type="ORF">CYCCA115_LOCUS13957</name>
</gene>
<feature type="region of interest" description="Disordered" evidence="1">
    <location>
        <begin position="445"/>
        <end position="481"/>
    </location>
</feature>
<dbReference type="EMBL" id="CAKOGP040001825">
    <property type="protein sequence ID" value="CAJ1953292.1"/>
    <property type="molecule type" value="Genomic_DNA"/>
</dbReference>
<feature type="region of interest" description="Disordered" evidence="1">
    <location>
        <begin position="352"/>
        <end position="408"/>
    </location>
</feature>
<feature type="compositionally biased region" description="Low complexity" evidence="1">
    <location>
        <begin position="219"/>
        <end position="256"/>
    </location>
</feature>
<comment type="caution">
    <text evidence="2">The sequence shown here is derived from an EMBL/GenBank/DDBJ whole genome shotgun (WGS) entry which is preliminary data.</text>
</comment>
<feature type="region of interest" description="Disordered" evidence="1">
    <location>
        <begin position="1"/>
        <end position="266"/>
    </location>
</feature>